<dbReference type="RefSeq" id="WP_112223303.1">
    <property type="nucleotide sequence ID" value="NZ_CP047673.1"/>
</dbReference>
<keyword evidence="4" id="KW-1185">Reference proteome</keyword>
<gene>
    <name evidence="3" type="primary">rimI</name>
    <name evidence="3" type="ORF">DP120_08810</name>
</gene>
<dbReference type="InterPro" id="IPR006464">
    <property type="entry name" value="AcTrfase_RimI/Ard1"/>
</dbReference>
<evidence type="ECO:0000259" key="2">
    <source>
        <dbReference type="PROSITE" id="PS51186"/>
    </source>
</evidence>
<evidence type="ECO:0000313" key="3">
    <source>
        <dbReference type="EMBL" id="RAZ77576.1"/>
    </source>
</evidence>
<dbReference type="InterPro" id="IPR016181">
    <property type="entry name" value="Acyl_CoA_acyltransferase"/>
</dbReference>
<comment type="similarity">
    <text evidence="1">Belongs to the acetyltransferase family. RimI subfamily.</text>
</comment>
<comment type="subcellular location">
    <subcellularLocation>
        <location evidence="1">Cytoplasm</location>
    </subcellularLocation>
</comment>
<dbReference type="PROSITE" id="PS51186">
    <property type="entry name" value="GNAT"/>
    <property type="match status" value="1"/>
</dbReference>
<name>A0A365KWJ9_9BACL</name>
<comment type="caution">
    <text evidence="3">The sequence shown here is derived from an EMBL/GenBank/DDBJ whole genome shotgun (WGS) entry which is preliminary data.</text>
</comment>
<organism evidence="3 4">
    <name type="scientific">Planococcus halotolerans</name>
    <dbReference type="NCBI Taxonomy" id="2233542"/>
    <lineage>
        <taxon>Bacteria</taxon>
        <taxon>Bacillati</taxon>
        <taxon>Bacillota</taxon>
        <taxon>Bacilli</taxon>
        <taxon>Bacillales</taxon>
        <taxon>Caryophanaceae</taxon>
        <taxon>Planococcus</taxon>
    </lineage>
</organism>
<reference evidence="3 4" key="1">
    <citation type="submission" date="2018-06" db="EMBL/GenBank/DDBJ databases">
        <title>The draft genome sequences of strains SCU63 and S1.</title>
        <authorList>
            <person name="Gan L."/>
        </authorList>
    </citation>
    <scope>NUCLEOTIDE SEQUENCE [LARGE SCALE GENOMIC DNA]</scope>
    <source>
        <strain evidence="3 4">SCU63</strain>
    </source>
</reference>
<keyword evidence="3" id="KW-0808">Transferase</keyword>
<comment type="catalytic activity">
    <reaction evidence="1">
        <text>N-terminal L-alanyl-[ribosomal protein bS18] + acetyl-CoA = N-terminal N(alpha)-acetyl-L-alanyl-[ribosomal protein bS18] + CoA + H(+)</text>
        <dbReference type="Rhea" id="RHEA:43756"/>
        <dbReference type="Rhea" id="RHEA-COMP:10676"/>
        <dbReference type="Rhea" id="RHEA-COMP:10677"/>
        <dbReference type="ChEBI" id="CHEBI:15378"/>
        <dbReference type="ChEBI" id="CHEBI:57287"/>
        <dbReference type="ChEBI" id="CHEBI:57288"/>
        <dbReference type="ChEBI" id="CHEBI:64718"/>
        <dbReference type="ChEBI" id="CHEBI:83683"/>
        <dbReference type="EC" id="2.3.1.266"/>
    </reaction>
</comment>
<feature type="domain" description="N-acetyltransferase" evidence="2">
    <location>
        <begin position="5"/>
        <end position="150"/>
    </location>
</feature>
<evidence type="ECO:0000313" key="4">
    <source>
        <dbReference type="Proteomes" id="UP000251002"/>
    </source>
</evidence>
<sequence>MNDEVTFRKMTVDDVDAVFEIEHSSFSLPWTKEAFHYEMMENRHAYYVLAETSDGIVGFCGLWIVMDECHVTNIAIRPEQRGKKLGEKLMIAAMETAKENGAKAMTLEARVSNTIARNLYEKLGFKNGGIRKSYYSDNFEDAIVMWVNFDE</sequence>
<proteinExistence type="inferred from homology"/>
<dbReference type="PANTHER" id="PTHR43617">
    <property type="entry name" value="L-AMINO ACID N-ACETYLTRANSFERASE"/>
    <property type="match status" value="1"/>
</dbReference>
<evidence type="ECO:0000256" key="1">
    <source>
        <dbReference type="RuleBase" id="RU363094"/>
    </source>
</evidence>
<dbReference type="AlphaFoldDB" id="A0A365KWJ9"/>
<dbReference type="SUPFAM" id="SSF55729">
    <property type="entry name" value="Acyl-CoA N-acyltransferases (Nat)"/>
    <property type="match status" value="1"/>
</dbReference>
<dbReference type="GO" id="GO:0005737">
    <property type="term" value="C:cytoplasm"/>
    <property type="evidence" value="ECO:0007669"/>
    <property type="project" value="UniProtKB-SubCell"/>
</dbReference>
<dbReference type="NCBIfam" id="TIGR01575">
    <property type="entry name" value="rimI"/>
    <property type="match status" value="1"/>
</dbReference>
<dbReference type="InterPro" id="IPR050276">
    <property type="entry name" value="MshD_Acetyltransferase"/>
</dbReference>
<comment type="function">
    <text evidence="1">Acetylates the N-terminal alanine of ribosomal protein bS18.</text>
</comment>
<dbReference type="EC" id="2.3.1.266" evidence="1"/>
<accession>A0A365KWJ9</accession>
<keyword evidence="3" id="KW-0012">Acyltransferase</keyword>
<dbReference type="Proteomes" id="UP000251002">
    <property type="component" value="Unassembled WGS sequence"/>
</dbReference>
<dbReference type="EMBL" id="QLZR01000003">
    <property type="protein sequence ID" value="RAZ77576.1"/>
    <property type="molecule type" value="Genomic_DNA"/>
</dbReference>
<dbReference type="Gene3D" id="3.40.630.30">
    <property type="match status" value="1"/>
</dbReference>
<dbReference type="GO" id="GO:0008999">
    <property type="term" value="F:protein-N-terminal-alanine acetyltransferase activity"/>
    <property type="evidence" value="ECO:0007669"/>
    <property type="project" value="UniProtKB-EC"/>
</dbReference>
<keyword evidence="1" id="KW-0963">Cytoplasm</keyword>
<dbReference type="CDD" id="cd04301">
    <property type="entry name" value="NAT_SF"/>
    <property type="match status" value="1"/>
</dbReference>
<dbReference type="Pfam" id="PF00583">
    <property type="entry name" value="Acetyltransf_1"/>
    <property type="match status" value="1"/>
</dbReference>
<dbReference type="PANTHER" id="PTHR43617:SF20">
    <property type="entry name" value="N-ALPHA-ACETYLTRANSFERASE RIMI"/>
    <property type="match status" value="1"/>
</dbReference>
<protein>
    <recommendedName>
        <fullName evidence="1">[Ribosomal protein bS18]-alanine N-acetyltransferase</fullName>
        <ecNumber evidence="1">2.3.1.266</ecNumber>
    </recommendedName>
</protein>
<dbReference type="InterPro" id="IPR000182">
    <property type="entry name" value="GNAT_dom"/>
</dbReference>